<keyword evidence="3" id="KW-1185">Reference proteome</keyword>
<dbReference type="Proteomes" id="UP000007879">
    <property type="component" value="Unassembled WGS sequence"/>
</dbReference>
<dbReference type="OrthoDB" id="8249012at2759"/>
<evidence type="ECO:0000313" key="3">
    <source>
        <dbReference type="Proteomes" id="UP000007879"/>
    </source>
</evidence>
<dbReference type="EnsemblMetazoa" id="Aqu2.1.43561_001">
    <property type="protein sequence ID" value="Aqu2.1.43561_001"/>
    <property type="gene ID" value="Aqu2.1.43561"/>
</dbReference>
<evidence type="ECO:0000313" key="2">
    <source>
        <dbReference type="EnsemblMetazoa" id="Aqu2.1.43561_001"/>
    </source>
</evidence>
<dbReference type="eggNOG" id="ENOG502QR55">
    <property type="taxonomic scope" value="Eukaryota"/>
</dbReference>
<proteinExistence type="predicted"/>
<dbReference type="PANTHER" id="PTHR21521:SF0">
    <property type="entry name" value="AMUN, ISOFORM A"/>
    <property type="match status" value="1"/>
</dbReference>
<evidence type="ECO:0008006" key="4">
    <source>
        <dbReference type="Google" id="ProtNLM"/>
    </source>
</evidence>
<reference evidence="3" key="1">
    <citation type="journal article" date="2010" name="Nature">
        <title>The Amphimedon queenslandica genome and the evolution of animal complexity.</title>
        <authorList>
            <person name="Srivastava M."/>
            <person name="Simakov O."/>
            <person name="Chapman J."/>
            <person name="Fahey B."/>
            <person name="Gauthier M.E."/>
            <person name="Mitros T."/>
            <person name="Richards G.S."/>
            <person name="Conaco C."/>
            <person name="Dacre M."/>
            <person name="Hellsten U."/>
            <person name="Larroux C."/>
            <person name="Putnam N.H."/>
            <person name="Stanke M."/>
            <person name="Adamska M."/>
            <person name="Darling A."/>
            <person name="Degnan S.M."/>
            <person name="Oakley T.H."/>
            <person name="Plachetzki D.C."/>
            <person name="Zhai Y."/>
            <person name="Adamski M."/>
            <person name="Calcino A."/>
            <person name="Cummins S.F."/>
            <person name="Goodstein D.M."/>
            <person name="Harris C."/>
            <person name="Jackson D.J."/>
            <person name="Leys S.P."/>
            <person name="Shu S."/>
            <person name="Woodcroft B.J."/>
            <person name="Vervoort M."/>
            <person name="Kosik K.S."/>
            <person name="Manning G."/>
            <person name="Degnan B.M."/>
            <person name="Rokhsar D.S."/>
        </authorList>
    </citation>
    <scope>NUCLEOTIDE SEQUENCE [LARGE SCALE GENOMIC DNA]</scope>
</reference>
<dbReference type="AlphaFoldDB" id="A0A1X7VT75"/>
<dbReference type="InParanoid" id="A0A1X7VT75"/>
<reference evidence="2" key="2">
    <citation type="submission" date="2017-05" db="UniProtKB">
        <authorList>
            <consortium name="EnsemblMetazoa"/>
        </authorList>
    </citation>
    <scope>IDENTIFICATION</scope>
</reference>
<feature type="region of interest" description="Disordered" evidence="1">
    <location>
        <begin position="215"/>
        <end position="243"/>
    </location>
</feature>
<sequence length="243" mass="27826">MAACKMENLMLIEDKKLWQKSLDVYKDIVELISEQKVSKSKRKVKKEDTLSHLDKWYQEELTKSVLSRDPPHFNSAELCQLMKWKLTRGKFRPRLTDLVKENTEKNVMDITTKAFSLLPNVRKAIEMLTKLKAVGPATASALLCTVAPHVAPFMSDESTQSVPGIGPLNYSLKQYLDYAEALQEKARDLGKSWDAHKVELALWSHHFAMKLKPELLHTETSKEEEEEEERTDAPASKKQKLST</sequence>
<dbReference type="EnsemblMetazoa" id="XM_003382894.2">
    <property type="protein sequence ID" value="XP_003382942.1"/>
    <property type="gene ID" value="LOC100634549"/>
</dbReference>
<name>A0A1X7VT75_AMPQE</name>
<organism evidence="2">
    <name type="scientific">Amphimedon queenslandica</name>
    <name type="common">Sponge</name>
    <dbReference type="NCBI Taxonomy" id="400682"/>
    <lineage>
        <taxon>Eukaryota</taxon>
        <taxon>Metazoa</taxon>
        <taxon>Porifera</taxon>
        <taxon>Demospongiae</taxon>
        <taxon>Heteroscleromorpha</taxon>
        <taxon>Haplosclerida</taxon>
        <taxon>Niphatidae</taxon>
        <taxon>Amphimedon</taxon>
    </lineage>
</organism>
<dbReference type="STRING" id="400682.A0A1X7VT75"/>
<gene>
    <name evidence="2" type="primary">100634549</name>
</gene>
<evidence type="ECO:0000256" key="1">
    <source>
        <dbReference type="SAM" id="MobiDB-lite"/>
    </source>
</evidence>
<dbReference type="KEGG" id="aqu:100634549"/>
<protein>
    <recommendedName>
        <fullName evidence="4">HhH-GPD domain-containing protein</fullName>
    </recommendedName>
</protein>
<dbReference type="OMA" id="NKVDPQQ"/>
<dbReference type="PANTHER" id="PTHR21521">
    <property type="entry name" value="AMUN, ISOFORM A"/>
    <property type="match status" value="1"/>
</dbReference>
<accession>A0A1X7VT75</accession>